<dbReference type="EMBL" id="NBIU01000040">
    <property type="protein sequence ID" value="PZT47350.1"/>
    <property type="molecule type" value="Genomic_DNA"/>
</dbReference>
<evidence type="ECO:0000313" key="2">
    <source>
        <dbReference type="EMBL" id="PZT47350.1"/>
    </source>
</evidence>
<dbReference type="Pfam" id="PF05860">
    <property type="entry name" value="TPS"/>
    <property type="match status" value="1"/>
</dbReference>
<sequence length="991" mass="108116">SKNPSIIAGLLQGNNNNVFIVNPSGVIVTESGSINANKFGISTSAIDTDTLNAFKEANEDNTLASFSPVFKPNGDIVINKGSIQAKEVFLVGNKVEILNKDVSIKGNTDLAGGKEYADLIDIKGNDVYINGDTLTGKNINIDVKQKGSFTQHTGDYYNKYKNDWNLGKYTFSGEGLKDFQKIGYIGYEDELANSQKNQNEWIGFANSWNKSANFRDIFTEFRLMSDINMSGAGAVEPVGFYDLFGDPRNAPFNKNFNGLGHTISNITIIADSYYTGLFGYIEGNNLKIGNVKIDGLEFEYQNGLPNFVGGFAGYIGGDNYNISNIALKNIGAIKATTSNYEFYMNGTAGGFAGWIEGGEFSNIVLNGIKSIGGRLYIGGFAGNIEKGEFSNIAVNNIKELRGYGVGGFAGDITGSRVSSISINDIEKLIDDSEIGSGYAGGFAGVISDGEIKNVTLNNIGNISGHTVAGFSAMVARSYLSNIALNNIGDITGGAFGGQGVIGAVGGFLGKVGETKVENIVMNNIGAIKSKDTIISVGGFVGEIEDGSITGKYNEFKNITMYLNNFVGYDEDITSYALTGLFVGGNYVRDGFKVDNIEINYVNNNDGGTGTDNIVGNEDISSVSYFKINKLANNQALEEQKATFKGFNNNVGKVYWDDNLKLFVALEEGKELFYKELDDGKSIMYAKNADGTIGDKNSNIIFNDKTNSFELKKDSSSTYPKDEINIPTNKGELSKVDLKESDFSKEILNQILGDLSLDLLTQDAETIKQTLEFLLAFIGEDGLLVKGLFTEEYKLTDNNVGSKLEKNLETIIKAIKDSQLNENSDLLKYRNDYLAYINERNLYWEGLKNNTLTQDQIIMLENSLKSKYESLLKREASILKIANDFIALLNNTLEVDKEYSMFANNPLKFQLGLKAVDGYECKDCGSAGSDPTLNAPLKDINASMLDKQQVVLIKPAEEEKEALDEEKGTLNYRTCVVSENFKTNNPCMAQRI</sequence>
<dbReference type="Gene3D" id="2.160.20.10">
    <property type="entry name" value="Single-stranded right-handed beta-helix, Pectin lyase-like"/>
    <property type="match status" value="1"/>
</dbReference>
<dbReference type="InterPro" id="IPR008638">
    <property type="entry name" value="FhaB/CdiA-like_TPS"/>
</dbReference>
<dbReference type="SUPFAM" id="SSF51126">
    <property type="entry name" value="Pectin lyase-like"/>
    <property type="match status" value="1"/>
</dbReference>
<feature type="non-terminal residue" evidence="2">
    <location>
        <position position="1"/>
    </location>
</feature>
<dbReference type="InterPro" id="IPR012334">
    <property type="entry name" value="Pectin_lyas_fold"/>
</dbReference>
<dbReference type="Gene3D" id="2.160.20.110">
    <property type="match status" value="1"/>
</dbReference>
<dbReference type="InterPro" id="IPR011050">
    <property type="entry name" value="Pectin_lyase_fold/virulence"/>
</dbReference>
<dbReference type="OrthoDB" id="468094at2"/>
<evidence type="ECO:0000259" key="1">
    <source>
        <dbReference type="Pfam" id="PF05860"/>
    </source>
</evidence>
<reference evidence="2 3" key="1">
    <citation type="submission" date="2017-03" db="EMBL/GenBank/DDBJ databases">
        <title>Genomic and clinical evidence uncovers the enterohepatic species Helicobacter valdiviensis as a potential human intestinal pathogen.</title>
        <authorList>
            <person name="Fresia P."/>
            <person name="Jara R."/>
            <person name="Sierra R."/>
            <person name="Ferres I."/>
            <person name="Greif G."/>
            <person name="Iraola G."/>
            <person name="Collado L."/>
        </authorList>
    </citation>
    <scope>NUCLEOTIDE SEQUENCE [LARGE SCALE GENOMIC DNA]</scope>
    <source>
        <strain evidence="2 3">WBE14</strain>
    </source>
</reference>
<organism evidence="2 3">
    <name type="scientific">Helicobacter valdiviensis</name>
    <dbReference type="NCBI Taxonomy" id="1458358"/>
    <lineage>
        <taxon>Bacteria</taxon>
        <taxon>Pseudomonadati</taxon>
        <taxon>Campylobacterota</taxon>
        <taxon>Epsilonproteobacteria</taxon>
        <taxon>Campylobacterales</taxon>
        <taxon>Helicobacteraceae</taxon>
        <taxon>Helicobacter</taxon>
    </lineage>
</organism>
<protein>
    <recommendedName>
        <fullName evidence="1">Filamentous haemagglutinin FhaB/tRNA nuclease CdiA-like TPS domain-containing protein</fullName>
    </recommendedName>
</protein>
<gene>
    <name evidence="2" type="ORF">B6S12_09490</name>
</gene>
<comment type="caution">
    <text evidence="2">The sequence shown here is derived from an EMBL/GenBank/DDBJ whole genome shotgun (WGS) entry which is preliminary data.</text>
</comment>
<dbReference type="RefSeq" id="WP_111230559.1">
    <property type="nucleotide sequence ID" value="NZ_NBIU01000040.1"/>
</dbReference>
<dbReference type="NCBIfam" id="TIGR01901">
    <property type="entry name" value="adhes_NPXG"/>
    <property type="match status" value="1"/>
</dbReference>
<proteinExistence type="predicted"/>
<feature type="domain" description="Filamentous haemagglutinin FhaB/tRNA nuclease CdiA-like TPS" evidence="1">
    <location>
        <begin position="2"/>
        <end position="149"/>
    </location>
</feature>
<accession>A0A2W6NEG1</accession>
<name>A0A2W6NEG1_9HELI</name>
<dbReference type="Proteomes" id="UP000249746">
    <property type="component" value="Unassembled WGS sequence"/>
</dbReference>
<evidence type="ECO:0000313" key="3">
    <source>
        <dbReference type="Proteomes" id="UP000249746"/>
    </source>
</evidence>
<dbReference type="AlphaFoldDB" id="A0A2W6NEG1"/>
<keyword evidence="3" id="KW-1185">Reference proteome</keyword>